<evidence type="ECO:0008006" key="4">
    <source>
        <dbReference type="Google" id="ProtNLM"/>
    </source>
</evidence>
<feature type="region of interest" description="Disordered" evidence="1">
    <location>
        <begin position="1"/>
        <end position="66"/>
    </location>
</feature>
<organism evidence="2 3">
    <name type="scientific">Beauveria bassiana D1-5</name>
    <dbReference type="NCBI Taxonomy" id="1245745"/>
    <lineage>
        <taxon>Eukaryota</taxon>
        <taxon>Fungi</taxon>
        <taxon>Dikarya</taxon>
        <taxon>Ascomycota</taxon>
        <taxon>Pezizomycotina</taxon>
        <taxon>Sordariomycetes</taxon>
        <taxon>Hypocreomycetidae</taxon>
        <taxon>Hypocreales</taxon>
        <taxon>Cordycipitaceae</taxon>
        <taxon>Beauveria</taxon>
    </lineage>
</organism>
<feature type="compositionally biased region" description="Polar residues" evidence="1">
    <location>
        <begin position="55"/>
        <end position="66"/>
    </location>
</feature>
<dbReference type="OrthoDB" id="3858188at2759"/>
<dbReference type="Proteomes" id="UP000030106">
    <property type="component" value="Unassembled WGS sequence"/>
</dbReference>
<dbReference type="eggNOG" id="ENOG502SNNV">
    <property type="taxonomic scope" value="Eukaryota"/>
</dbReference>
<comment type="caution">
    <text evidence="2">The sequence shown here is derived from an EMBL/GenBank/DDBJ whole genome shotgun (WGS) entry which is preliminary data.</text>
</comment>
<reference evidence="2 3" key="1">
    <citation type="submission" date="2012-10" db="EMBL/GenBank/DDBJ databases">
        <title>Genome sequencing and analysis of entomopathogenic fungi Beauveria bassiana D1-5.</title>
        <authorList>
            <person name="Li Q."/>
            <person name="Wang L."/>
            <person name="Zhang Z."/>
            <person name="Wang Q."/>
            <person name="Ren J."/>
            <person name="Wang M."/>
            <person name="Xu W."/>
            <person name="Wang J."/>
            <person name="Lu Y."/>
            <person name="Du Q."/>
            <person name="Sun Z."/>
        </authorList>
    </citation>
    <scope>NUCLEOTIDE SEQUENCE [LARGE SCALE GENOMIC DNA]</scope>
    <source>
        <strain evidence="2 3">D1-5</strain>
    </source>
</reference>
<proteinExistence type="predicted"/>
<evidence type="ECO:0000256" key="1">
    <source>
        <dbReference type="SAM" id="MobiDB-lite"/>
    </source>
</evidence>
<evidence type="ECO:0000313" key="2">
    <source>
        <dbReference type="EMBL" id="KGQ08089.1"/>
    </source>
</evidence>
<protein>
    <recommendedName>
        <fullName evidence="4">Fungal specific transcription factor</fullName>
    </recommendedName>
</protein>
<accession>A0A0A2W552</accession>
<gene>
    <name evidence="2" type="ORF">BBAD15_g6567</name>
</gene>
<dbReference type="EMBL" id="ANFO01000608">
    <property type="protein sequence ID" value="KGQ08089.1"/>
    <property type="molecule type" value="Genomic_DNA"/>
</dbReference>
<dbReference type="HOGENOM" id="CLU_055334_2_0_1"/>
<dbReference type="STRING" id="1245745.A0A0A2W552"/>
<name>A0A0A2W552_BEABA</name>
<sequence length="266" mass="29754">MTKPSAGLESSIWAPLKQQHRNGATTKSSSVHESLRSRSVPPPPPSTMTAPAKPNSTPLGTRTSTTLAAGLTPPQALHRFEQACQRLRWKFLDLEAAYQRALAPSAWVFTPEDAERNFKVDFYEFYAWIEQAIVLLLLVFAVSVPRERYSSGRAGSSSHAYHHNVLRALDEDTNPLHEVLGKGDVNQALWKAKELRNRWKDAAEGRETPPLKMYDLAWIVGEVLKGLEGGYTVARSMVATEEIMVDYASDSGEGWDWMVEAMDWEP</sequence>
<dbReference type="AlphaFoldDB" id="A0A0A2W552"/>
<evidence type="ECO:0000313" key="3">
    <source>
        <dbReference type="Proteomes" id="UP000030106"/>
    </source>
</evidence>